<dbReference type="EMBL" id="BMND01000100">
    <property type="protein sequence ID" value="GGN65614.1"/>
    <property type="molecule type" value="Genomic_DNA"/>
</dbReference>
<reference evidence="2" key="1">
    <citation type="journal article" date="2019" name="Int. J. Syst. Evol. Microbiol.">
        <title>The Global Catalogue of Microorganisms (GCM) 10K type strain sequencing project: providing services to taxonomists for standard genome sequencing and annotation.</title>
        <authorList>
            <consortium name="The Broad Institute Genomics Platform"/>
            <consortium name="The Broad Institute Genome Sequencing Center for Infectious Disease"/>
            <person name="Wu L."/>
            <person name="Ma J."/>
        </authorList>
    </citation>
    <scope>NUCLEOTIDE SEQUENCE [LARGE SCALE GENOMIC DNA]</scope>
    <source>
        <strain evidence="2">CGMCC 4.7323</strain>
    </source>
</reference>
<gene>
    <name evidence="1" type="ORF">GCM10012285_68530</name>
</gene>
<evidence type="ECO:0000313" key="2">
    <source>
        <dbReference type="Proteomes" id="UP000600080"/>
    </source>
</evidence>
<proteinExistence type="predicted"/>
<sequence>MRLKKYSPVPKRYKFLQIVNEAEATSLARQNRPRFRVKDNLFSDSSDGGVRGYGSIGSRIEAIYRIYRISHTARITFSLDEIERWEKEHLEQGLGNSFKLKKKKKTKAKRKK</sequence>
<dbReference type="Proteomes" id="UP000600080">
    <property type="component" value="Unassembled WGS sequence"/>
</dbReference>
<name>A0ABQ2K2C4_9ACTN</name>
<evidence type="ECO:0000313" key="1">
    <source>
        <dbReference type="EMBL" id="GGN65614.1"/>
    </source>
</evidence>
<accession>A0ABQ2K2C4</accession>
<comment type="caution">
    <text evidence="1">The sequence shown here is derived from an EMBL/GenBank/DDBJ whole genome shotgun (WGS) entry which is preliminary data.</text>
</comment>
<organism evidence="1 2">
    <name type="scientific">Streptomyces kronopolitis</name>
    <dbReference type="NCBI Taxonomy" id="1612435"/>
    <lineage>
        <taxon>Bacteria</taxon>
        <taxon>Bacillati</taxon>
        <taxon>Actinomycetota</taxon>
        <taxon>Actinomycetes</taxon>
        <taxon>Kitasatosporales</taxon>
        <taxon>Streptomycetaceae</taxon>
        <taxon>Streptomyces</taxon>
    </lineage>
</organism>
<keyword evidence="2" id="KW-1185">Reference proteome</keyword>
<protein>
    <submittedName>
        <fullName evidence="1">Uncharacterized protein</fullName>
    </submittedName>
</protein>